<keyword evidence="1" id="KW-0285">Flavoprotein</keyword>
<dbReference type="PANTHER" id="PTHR43408">
    <property type="entry name" value="FMN REDUCTASE (NADPH)"/>
    <property type="match status" value="1"/>
</dbReference>
<dbReference type="RefSeq" id="WP_188678833.1">
    <property type="nucleotide sequence ID" value="NZ_BMGP01000004.1"/>
</dbReference>
<dbReference type="Pfam" id="PF03358">
    <property type="entry name" value="FMN_red"/>
    <property type="match status" value="1"/>
</dbReference>
<dbReference type="Proteomes" id="UP000598775">
    <property type="component" value="Unassembled WGS sequence"/>
</dbReference>
<comment type="caution">
    <text evidence="5">The sequence shown here is derived from an EMBL/GenBank/DDBJ whole genome shotgun (WGS) entry which is preliminary data.</text>
</comment>
<name>A0A917B8G5_9MICO</name>
<dbReference type="InterPro" id="IPR005025">
    <property type="entry name" value="FMN_Rdtase-like_dom"/>
</dbReference>
<dbReference type="EMBL" id="BMGP01000004">
    <property type="protein sequence ID" value="GGF31066.1"/>
    <property type="molecule type" value="Genomic_DNA"/>
</dbReference>
<evidence type="ECO:0000256" key="1">
    <source>
        <dbReference type="ARBA" id="ARBA00022630"/>
    </source>
</evidence>
<evidence type="ECO:0000256" key="2">
    <source>
        <dbReference type="ARBA" id="ARBA00022643"/>
    </source>
</evidence>
<dbReference type="GO" id="GO:0016491">
    <property type="term" value="F:oxidoreductase activity"/>
    <property type="evidence" value="ECO:0007669"/>
    <property type="project" value="UniProtKB-KW"/>
</dbReference>
<keyword evidence="6" id="KW-1185">Reference proteome</keyword>
<evidence type="ECO:0000256" key="3">
    <source>
        <dbReference type="ARBA" id="ARBA00023002"/>
    </source>
</evidence>
<sequence length="166" mass="16932">MKVTVVAGNPKPESRTLAAGALLAEVIAGRPADSVVDVITLGAPLLGWGDATVKAAVASVAESDLVVFASPTFKATYTGVLKLFLDQFAGATGLAGVVAIPLMLGAGPAHALAPELLLKPVLVELGAICPTQGLYLTDSSYDQPGALDAWLTQWRPTLDRLLGTAA</sequence>
<keyword evidence="3" id="KW-0560">Oxidoreductase</keyword>
<dbReference type="AlphaFoldDB" id="A0A917B8G5"/>
<dbReference type="PANTHER" id="PTHR43408:SF2">
    <property type="entry name" value="FMN REDUCTASE (NADPH)"/>
    <property type="match status" value="1"/>
</dbReference>
<feature type="domain" description="NADPH-dependent FMN reductase-like" evidence="4">
    <location>
        <begin position="1"/>
        <end position="137"/>
    </location>
</feature>
<dbReference type="SUPFAM" id="SSF52218">
    <property type="entry name" value="Flavoproteins"/>
    <property type="match status" value="1"/>
</dbReference>
<evidence type="ECO:0000313" key="6">
    <source>
        <dbReference type="Proteomes" id="UP000598775"/>
    </source>
</evidence>
<organism evidence="5 6">
    <name type="scientific">Subtercola lobariae</name>
    <dbReference type="NCBI Taxonomy" id="1588641"/>
    <lineage>
        <taxon>Bacteria</taxon>
        <taxon>Bacillati</taxon>
        <taxon>Actinomycetota</taxon>
        <taxon>Actinomycetes</taxon>
        <taxon>Micrococcales</taxon>
        <taxon>Microbacteriaceae</taxon>
        <taxon>Subtercola</taxon>
    </lineage>
</organism>
<reference evidence="5 6" key="1">
    <citation type="journal article" date="2014" name="Int. J. Syst. Evol. Microbiol.">
        <title>Complete genome sequence of Corynebacterium casei LMG S-19264T (=DSM 44701T), isolated from a smear-ripened cheese.</title>
        <authorList>
            <consortium name="US DOE Joint Genome Institute (JGI-PGF)"/>
            <person name="Walter F."/>
            <person name="Albersmeier A."/>
            <person name="Kalinowski J."/>
            <person name="Ruckert C."/>
        </authorList>
    </citation>
    <scope>NUCLEOTIDE SEQUENCE [LARGE SCALE GENOMIC DNA]</scope>
    <source>
        <strain evidence="5 6">CGMCC 1.12976</strain>
    </source>
</reference>
<evidence type="ECO:0000259" key="4">
    <source>
        <dbReference type="Pfam" id="PF03358"/>
    </source>
</evidence>
<gene>
    <name evidence="5" type="ORF">GCM10011399_25360</name>
</gene>
<accession>A0A917B8G5</accession>
<dbReference type="Gene3D" id="3.40.50.360">
    <property type="match status" value="1"/>
</dbReference>
<proteinExistence type="predicted"/>
<dbReference type="InterPro" id="IPR029039">
    <property type="entry name" value="Flavoprotein-like_sf"/>
</dbReference>
<dbReference type="InterPro" id="IPR051814">
    <property type="entry name" value="NAD(P)H-dep_FMN_reductase"/>
</dbReference>
<keyword evidence="2" id="KW-0288">FMN</keyword>
<evidence type="ECO:0000313" key="5">
    <source>
        <dbReference type="EMBL" id="GGF31066.1"/>
    </source>
</evidence>
<protein>
    <submittedName>
        <fullName evidence="5">FMN reductase</fullName>
    </submittedName>
</protein>